<dbReference type="Pfam" id="PF00241">
    <property type="entry name" value="Cofilin_ADF"/>
    <property type="match status" value="1"/>
</dbReference>
<keyword evidence="3" id="KW-0963">Cytoplasm</keyword>
<evidence type="ECO:0000259" key="8">
    <source>
        <dbReference type="Pfam" id="PF00241"/>
    </source>
</evidence>
<proteinExistence type="inferred from homology"/>
<dbReference type="GO" id="GO:0003785">
    <property type="term" value="F:actin monomer binding"/>
    <property type="evidence" value="ECO:0007669"/>
    <property type="project" value="TreeGrafter"/>
</dbReference>
<feature type="domain" description="ADF-H" evidence="8">
    <location>
        <begin position="12"/>
        <end position="110"/>
    </location>
</feature>
<dbReference type="AlphaFoldDB" id="A0A0A9X402"/>
<dbReference type="EMBL" id="GBHO01030097">
    <property type="protein sequence ID" value="JAG13507.1"/>
    <property type="molecule type" value="Transcribed_RNA"/>
</dbReference>
<dbReference type="GO" id="GO:0005737">
    <property type="term" value="C:cytoplasm"/>
    <property type="evidence" value="ECO:0007669"/>
    <property type="project" value="TreeGrafter"/>
</dbReference>
<comment type="subunit">
    <text evidence="7">Interacts with G-actin; ADP-actin form.</text>
</comment>
<dbReference type="Gene3D" id="3.40.20.10">
    <property type="entry name" value="Severin"/>
    <property type="match status" value="1"/>
</dbReference>
<evidence type="ECO:0000256" key="7">
    <source>
        <dbReference type="ARBA" id="ARBA00038532"/>
    </source>
</evidence>
<dbReference type="PANTHER" id="PTHR13759">
    <property type="entry name" value="TWINFILIN"/>
    <property type="match status" value="1"/>
</dbReference>
<dbReference type="GO" id="GO:0051015">
    <property type="term" value="F:actin filament binding"/>
    <property type="evidence" value="ECO:0007669"/>
    <property type="project" value="TreeGrafter"/>
</dbReference>
<evidence type="ECO:0000256" key="2">
    <source>
        <dbReference type="ARBA" id="ARBA00009557"/>
    </source>
</evidence>
<reference evidence="10" key="1">
    <citation type="journal article" date="2014" name="PLoS ONE">
        <title>Transcriptome-Based Identification of ABC Transporters in the Western Tarnished Plant Bug Lygus hesperus.</title>
        <authorList>
            <person name="Hull J.J."/>
            <person name="Chaney K."/>
            <person name="Geib S.M."/>
            <person name="Fabrick J.A."/>
            <person name="Brent C.S."/>
            <person name="Walsh D."/>
            <person name="Lavine L.C."/>
        </authorList>
    </citation>
    <scope>NUCLEOTIDE SEQUENCE</scope>
</reference>
<accession>A0A0A9X402</accession>
<evidence type="ECO:0000256" key="3">
    <source>
        <dbReference type="ARBA" id="ARBA00022490"/>
    </source>
</evidence>
<dbReference type="InterPro" id="IPR028458">
    <property type="entry name" value="Twinfilin"/>
</dbReference>
<gene>
    <name evidence="9" type="ORF">CM83_8311</name>
    <name evidence="10" type="ORF">CM83_8313</name>
</gene>
<sequence>MKRFAKCNIHTITFKVELGVVEVDKKLDQVDYLEEVVKHIPADRPRFVLTHHGKSCEPQRMIPVLVYICPLTCTPKERMTYAASKACFLRCAKQHAGTFHHRIDVGSRDEFIAGVHDALKINHRTY</sequence>
<evidence type="ECO:0000313" key="9">
    <source>
        <dbReference type="EMBL" id="JAG13507.1"/>
    </source>
</evidence>
<name>A0A0A9X402_LYGHE</name>
<dbReference type="GO" id="GO:0051016">
    <property type="term" value="P:barbed-end actin filament capping"/>
    <property type="evidence" value="ECO:0007669"/>
    <property type="project" value="TreeGrafter"/>
</dbReference>
<evidence type="ECO:0000256" key="4">
    <source>
        <dbReference type="ARBA" id="ARBA00022737"/>
    </source>
</evidence>
<evidence type="ECO:0000256" key="1">
    <source>
        <dbReference type="ARBA" id="ARBA00004245"/>
    </source>
</evidence>
<evidence type="ECO:0000313" key="10">
    <source>
        <dbReference type="EMBL" id="JAG13508.1"/>
    </source>
</evidence>
<evidence type="ECO:0000256" key="6">
    <source>
        <dbReference type="ARBA" id="ARBA00023212"/>
    </source>
</evidence>
<keyword evidence="6" id="KW-0206">Cytoskeleton</keyword>
<keyword evidence="4" id="KW-0677">Repeat</keyword>
<dbReference type="InterPro" id="IPR002108">
    <property type="entry name" value="ADF-H"/>
</dbReference>
<comment type="subcellular location">
    <subcellularLocation>
        <location evidence="1">Cytoplasm</location>
        <location evidence="1">Cytoskeleton</location>
    </subcellularLocation>
</comment>
<dbReference type="PANTHER" id="PTHR13759:SF1">
    <property type="entry name" value="TWINFILIN"/>
    <property type="match status" value="1"/>
</dbReference>
<dbReference type="GO" id="GO:0030042">
    <property type="term" value="P:actin filament depolymerization"/>
    <property type="evidence" value="ECO:0007669"/>
    <property type="project" value="TreeGrafter"/>
</dbReference>
<keyword evidence="5" id="KW-0009">Actin-binding</keyword>
<dbReference type="GO" id="GO:0005884">
    <property type="term" value="C:actin filament"/>
    <property type="evidence" value="ECO:0007669"/>
    <property type="project" value="TreeGrafter"/>
</dbReference>
<dbReference type="SUPFAM" id="SSF55753">
    <property type="entry name" value="Actin depolymerizing proteins"/>
    <property type="match status" value="1"/>
</dbReference>
<comment type="similarity">
    <text evidence="2">Belongs to the actin-binding proteins ADF family. Twinfilin subfamily.</text>
</comment>
<organism evidence="10">
    <name type="scientific">Lygus hesperus</name>
    <name type="common">Western plant bug</name>
    <dbReference type="NCBI Taxonomy" id="30085"/>
    <lineage>
        <taxon>Eukaryota</taxon>
        <taxon>Metazoa</taxon>
        <taxon>Ecdysozoa</taxon>
        <taxon>Arthropoda</taxon>
        <taxon>Hexapoda</taxon>
        <taxon>Insecta</taxon>
        <taxon>Pterygota</taxon>
        <taxon>Neoptera</taxon>
        <taxon>Paraneoptera</taxon>
        <taxon>Hemiptera</taxon>
        <taxon>Heteroptera</taxon>
        <taxon>Panheteroptera</taxon>
        <taxon>Cimicomorpha</taxon>
        <taxon>Miridae</taxon>
        <taxon>Mirini</taxon>
        <taxon>Lygus</taxon>
    </lineage>
</organism>
<dbReference type="EMBL" id="GBHO01030096">
    <property type="protein sequence ID" value="JAG13508.1"/>
    <property type="molecule type" value="Transcribed_RNA"/>
</dbReference>
<evidence type="ECO:0000256" key="5">
    <source>
        <dbReference type="ARBA" id="ARBA00023203"/>
    </source>
</evidence>
<protein>
    <submittedName>
        <fullName evidence="10">Uncharacterized protein C17H9.11</fullName>
    </submittedName>
</protein>
<reference evidence="10" key="2">
    <citation type="submission" date="2014-07" db="EMBL/GenBank/DDBJ databases">
        <authorList>
            <person name="Hull J."/>
        </authorList>
    </citation>
    <scope>NUCLEOTIDE SEQUENCE</scope>
</reference>
<dbReference type="InterPro" id="IPR029006">
    <property type="entry name" value="ADF-H/Gelsolin-like_dom_sf"/>
</dbReference>